<protein>
    <recommendedName>
        <fullName evidence="7 8">Protein OPG079</fullName>
    </recommendedName>
</protein>
<evidence type="ECO:0000256" key="7">
    <source>
        <dbReference type="ARBA" id="ARBA00034817"/>
    </source>
</evidence>
<dbReference type="EMBL" id="MH320549">
    <property type="protein sequence ID" value="AYO87853.1"/>
    <property type="molecule type" value="Genomic_DNA"/>
</dbReference>
<evidence type="ECO:0000313" key="11">
    <source>
        <dbReference type="EMBL" id="AYO87683.1"/>
    </source>
</evidence>
<keyword evidence="1" id="KW-0244">Early protein</keyword>
<comment type="subcellular location">
    <subcellularLocation>
        <location evidence="8">Host cytoplasm</location>
    </subcellularLocation>
    <text evidence="8">Localizes in cytoplasmic virus factories, where it is associated with viral DNA.</text>
</comment>
<reference evidence="11" key="2">
    <citation type="journal article" date="2018" name="Viruses">
        <title>New Insights into the Evolutionary and Genomic Landscape of Molluscum Contagiosum Virus (MCV) based on Nine MCV1 and Six MCV2 Complete Genome Sequences.</title>
        <authorList>
            <person name="Zorec T."/>
            <person name="Kutnjak D."/>
            <person name="Hosnjak L."/>
            <person name="Kusar B."/>
            <person name="Trcko K."/>
            <person name="Kocjan B."/>
            <person name="Li Y."/>
            <person name="Krizmaric M."/>
            <person name="Miljkovic J."/>
            <person name="Ravnikar M."/>
            <person name="Poljak M."/>
        </authorList>
    </citation>
    <scope>NUCLEOTIDE SEQUENCE [LARGE SCALE GENOMIC DNA]</scope>
    <source>
        <strain evidence="11">MCV2_MB98</strain>
        <strain evidence="12">MCV2_MC313</strain>
        <strain evidence="13">MCV2_MC316</strain>
        <strain evidence="14">MCV2_MC332</strain>
        <strain evidence="15">MCV2_MC515</strain>
    </source>
</reference>
<evidence type="ECO:0000313" key="12">
    <source>
        <dbReference type="EMBL" id="AYO87853.1"/>
    </source>
</evidence>
<dbReference type="Pfam" id="PF04661">
    <property type="entry name" value="Pox_I3"/>
    <property type="match status" value="1"/>
</dbReference>
<dbReference type="GO" id="GO:0003697">
    <property type="term" value="F:single-stranded DNA binding"/>
    <property type="evidence" value="ECO:0007669"/>
    <property type="project" value="UniProtKB-UniRule"/>
</dbReference>
<evidence type="ECO:0000313" key="10">
    <source>
        <dbReference type="EMBL" id="AQY16621.1"/>
    </source>
</evidence>
<dbReference type="GO" id="GO:0030430">
    <property type="term" value="C:host cell cytoplasm"/>
    <property type="evidence" value="ECO:0007669"/>
    <property type="project" value="UniProtKB-SubCell"/>
</dbReference>
<organismHost>
    <name type="scientific">Homo sapiens</name>
    <name type="common">Human</name>
    <dbReference type="NCBI Taxonomy" id="9606"/>
</organismHost>
<dbReference type="GO" id="GO:0030261">
    <property type="term" value="P:chromosome condensation"/>
    <property type="evidence" value="ECO:0007669"/>
    <property type="project" value="UniProtKB-UniRule"/>
</dbReference>
<dbReference type="EMBL" id="KY040274">
    <property type="protein sequence ID" value="AQY16621.1"/>
    <property type="molecule type" value="Genomic_DNA"/>
</dbReference>
<reference evidence="11" key="3">
    <citation type="submission" date="2018-05" db="EMBL/GenBank/DDBJ databases">
        <authorList>
            <person name="Zorec T.M."/>
            <person name="Hosnjak L."/>
            <person name="Kutnjak D."/>
            <person name="Kusar B."/>
            <person name="Trcko K."/>
            <person name="Kocjan B.J."/>
            <person name="Li Y."/>
            <person name="Krizmaric M."/>
            <person name="Miljkovic J."/>
            <person name="Ravnikar M."/>
            <person name="Poljak M."/>
        </authorList>
    </citation>
    <scope>NUCLEOTIDE SEQUENCE</scope>
    <source>
        <strain evidence="11">MCV2_MB98</strain>
        <strain evidence="12">MCV2_MC313</strain>
        <strain evidence="13">MCV2_MC316</strain>
        <strain evidence="14">MCV2_MC332</strain>
        <strain evidence="15">MCV2_MC515</strain>
    </source>
</reference>
<accession>A0A1S7DLP1</accession>
<evidence type="ECO:0000256" key="8">
    <source>
        <dbReference type="PIRNR" id="PIRNR003767"/>
    </source>
</evidence>
<dbReference type="EMBL" id="MH320548">
    <property type="protein sequence ID" value="AYO87683.1"/>
    <property type="molecule type" value="Genomic_DNA"/>
</dbReference>
<name>A0A1S7DLP1_MCV2</name>
<keyword evidence="3 8" id="KW-0238">DNA-binding</keyword>
<evidence type="ECO:0000256" key="3">
    <source>
        <dbReference type="ARBA" id="ARBA00023125"/>
    </source>
</evidence>
<keyword evidence="2 8" id="KW-0226">DNA condensation</keyword>
<reference evidence="10" key="1">
    <citation type="journal article" date="2017" name="J. Gen. Virol.">
        <title>Recombination events and variability among full-length genomes of co-circulating molluscum contagiosum virus subtypes 1 and 2.</title>
        <authorList>
            <person name="Lopez-Bueno A."/>
            <person name="Parras-Molto M."/>
            <person name="Lopez-Barrantes O."/>
            <person name="Belda S."/>
            <person name="Alejo A."/>
        </authorList>
    </citation>
    <scope>NUCLEOTIDE SEQUENCE</scope>
    <source>
        <strain evidence="10">Madrid 2016_1</strain>
    </source>
</reference>
<proteinExistence type="inferred from homology"/>
<feature type="region of interest" description="Disordered" evidence="9">
    <location>
        <begin position="1"/>
        <end position="33"/>
    </location>
</feature>
<evidence type="ECO:0000256" key="4">
    <source>
        <dbReference type="ARBA" id="ARBA00023200"/>
    </source>
</evidence>
<sequence length="288" mass="31501">MRKAVPGKQQTVLLRKQDPARPTSVSSPEEAPSRLTPVSVVEFARSLSPSSAKLIEHVTLTQSQYPSCANIHITLVEALASKMVSPLIVVEGEAKVFRNKAKAAEAFNRKGADAFFLRVRPSVASPMLYQLLECIYTNLRGGTRAPASMCLSTLDTMEERTFKNGFLYINKLQAGVVEYTGSDCAPRVVAMLRELETLAAREPQIAKVVLAPIVLYRGSGEYKVTFALKRISMESMVHATVVDASGEHVRLVMTESADDDERLAALGAMDATLELEDELADQDPLFNV</sequence>
<comment type="function">
    <text evidence="5">Plays an essential role in viral DNA replication. Binds to ssDNA with high affinity and localizes to cytoplasmic factories where nascent viral genomes accumulate. May disrupt loops, hairpins and other secondary structures present on ssDNA to reduce and eliminate pausing of viral DNA polymerase at specific sites during elongation.</text>
</comment>
<dbReference type="EMBL" id="MH320556">
    <property type="protein sequence ID" value="AYO89071.1"/>
    <property type="molecule type" value="Genomic_DNA"/>
</dbReference>
<evidence type="ECO:0000313" key="14">
    <source>
        <dbReference type="EMBL" id="AYO88193.1"/>
    </source>
</evidence>
<evidence type="ECO:0000256" key="9">
    <source>
        <dbReference type="SAM" id="MobiDB-lite"/>
    </source>
</evidence>
<dbReference type="Proteomes" id="UP000317891">
    <property type="component" value="Segment"/>
</dbReference>
<dbReference type="Proteomes" id="UP000320816">
    <property type="component" value="Segment"/>
</dbReference>
<comment type="similarity">
    <text evidence="6 8">Belongs to the orthopoxvirus OPG079 family.</text>
</comment>
<evidence type="ECO:0000313" key="15">
    <source>
        <dbReference type="EMBL" id="AYO89071.1"/>
    </source>
</evidence>
<dbReference type="Proteomes" id="UP000315637">
    <property type="component" value="Segment"/>
</dbReference>
<evidence type="ECO:0000256" key="6">
    <source>
        <dbReference type="ARBA" id="ARBA00034757"/>
    </source>
</evidence>
<keyword evidence="4 8" id="KW-1035">Host cytoplasm</keyword>
<gene>
    <name evidence="10" type="primary">MC046L</name>
</gene>
<dbReference type="InterPro" id="IPR006754">
    <property type="entry name" value="Poxvirus_I3_ssDNA-bd"/>
</dbReference>
<evidence type="ECO:0000256" key="5">
    <source>
        <dbReference type="ARBA" id="ARBA00034682"/>
    </source>
</evidence>
<evidence type="ECO:0000313" key="13">
    <source>
        <dbReference type="EMBL" id="AYO88023.1"/>
    </source>
</evidence>
<dbReference type="EMBL" id="MH320551">
    <property type="protein sequence ID" value="AYO88193.1"/>
    <property type="molecule type" value="Genomic_DNA"/>
</dbReference>
<dbReference type="Proteomes" id="UP000317568">
    <property type="component" value="Genome"/>
</dbReference>
<dbReference type="Proteomes" id="UP000320664">
    <property type="component" value="Segment"/>
</dbReference>
<evidence type="ECO:0000256" key="1">
    <source>
        <dbReference type="ARBA" id="ARBA00022518"/>
    </source>
</evidence>
<dbReference type="PIRSF" id="PIRSF003767">
    <property type="entry name" value="VAC_I3L"/>
    <property type="match status" value="1"/>
</dbReference>
<comment type="subunit">
    <text evidence="8">Homoomultimer. Interacts with the small subunit of ribonucleotide reductase.</text>
</comment>
<organism evidence="10">
    <name type="scientific">Molluscum contagiosum virus subtype 2</name>
    <name type="common">MOCV</name>
    <name type="synonym">MCVII</name>
    <dbReference type="NCBI Taxonomy" id="10281"/>
    <lineage>
        <taxon>Viruses</taxon>
        <taxon>Varidnaviria</taxon>
        <taxon>Bamfordvirae</taxon>
        <taxon>Nucleocytoviricota</taxon>
        <taxon>Pokkesviricetes</taxon>
        <taxon>Chitovirales</taxon>
        <taxon>Poxviridae</taxon>
        <taxon>Chordopoxvirinae</taxon>
        <taxon>Molluscipoxvirus</taxon>
        <taxon>Molluscipoxvirus molluscum</taxon>
        <taxon>Molluscum contagiosum virus</taxon>
    </lineage>
</organism>
<evidence type="ECO:0000256" key="2">
    <source>
        <dbReference type="ARBA" id="ARBA00023067"/>
    </source>
</evidence>
<dbReference type="EMBL" id="MH320550">
    <property type="protein sequence ID" value="AYO88023.1"/>
    <property type="molecule type" value="Genomic_DNA"/>
</dbReference>
<dbReference type="Proteomes" id="UP000319755">
    <property type="component" value="Genome"/>
</dbReference>